<evidence type="ECO:0000256" key="1">
    <source>
        <dbReference type="ARBA" id="ARBA00004141"/>
    </source>
</evidence>
<accession>A0AA36DAR2</accession>
<dbReference type="EMBL" id="CATQJA010002690">
    <property type="protein sequence ID" value="CAJ0584264.1"/>
    <property type="molecule type" value="Genomic_DNA"/>
</dbReference>
<name>A0AA36DAR2_9BILA</name>
<feature type="region of interest" description="Disordered" evidence="6">
    <location>
        <begin position="60"/>
        <end position="150"/>
    </location>
</feature>
<proteinExistence type="predicted"/>
<dbReference type="InterPro" id="IPR036259">
    <property type="entry name" value="MFS_trans_sf"/>
</dbReference>
<feature type="non-terminal residue" evidence="7">
    <location>
        <position position="406"/>
    </location>
</feature>
<evidence type="ECO:0000256" key="4">
    <source>
        <dbReference type="ARBA" id="ARBA00022989"/>
    </source>
</evidence>
<evidence type="ECO:0000256" key="2">
    <source>
        <dbReference type="ARBA" id="ARBA00022448"/>
    </source>
</evidence>
<feature type="compositionally biased region" description="Basic and acidic residues" evidence="6">
    <location>
        <begin position="130"/>
        <end position="141"/>
    </location>
</feature>
<sequence>MENGVGASKNNLLVLGTGPKKVEPVPEEMPETEADAILEAIVESQAEEAKPGPEVLSGIAERQLESPKLEEVPKIDSPVEKDYQKELPKLVMSAQHPDSRANDSPAAETPVDPRSKFKFPLKPARKISKERHTSWKDDVHMEAPPAEPIKEEADAVFRFTPKKQVSILVSKPPSDENIPERRRLMGDAIAPSDSASNYDEKTPLLASTSLPTVCGDETLPIHPTSLEPSVFDEPISSARSEGWGPTNPRRQRRRSRLRSENALEPSKARPFIASPFMPMLPVRKSTIDLERRSTLTREPRSYGSVRNATRRMEEVPILPRAAEESETESESEISRKGSFLALSSRDWITVTMLAIANLCSTIAFSCIAPFYPAEAALKGMSEAETGIVFGIFELTMFICAPLLESL</sequence>
<feature type="region of interest" description="Disordered" evidence="6">
    <location>
        <begin position="214"/>
        <end position="264"/>
    </location>
</feature>
<keyword evidence="8" id="KW-1185">Reference proteome</keyword>
<dbReference type="Gene3D" id="1.20.1250.20">
    <property type="entry name" value="MFS general substrate transporter like domains"/>
    <property type="match status" value="1"/>
</dbReference>
<evidence type="ECO:0000313" key="8">
    <source>
        <dbReference type="Proteomes" id="UP001177023"/>
    </source>
</evidence>
<feature type="region of interest" description="Disordered" evidence="6">
    <location>
        <begin position="1"/>
        <end position="31"/>
    </location>
</feature>
<dbReference type="GO" id="GO:0016020">
    <property type="term" value="C:membrane"/>
    <property type="evidence" value="ECO:0007669"/>
    <property type="project" value="UniProtKB-SubCell"/>
</dbReference>
<keyword evidence="5" id="KW-0472">Membrane</keyword>
<dbReference type="Proteomes" id="UP001177023">
    <property type="component" value="Unassembled WGS sequence"/>
</dbReference>
<keyword evidence="2" id="KW-0813">Transport</keyword>
<dbReference type="SUPFAM" id="SSF103473">
    <property type="entry name" value="MFS general substrate transporter"/>
    <property type="match status" value="1"/>
</dbReference>
<feature type="compositionally biased region" description="Basic residues" evidence="6">
    <location>
        <begin position="116"/>
        <end position="129"/>
    </location>
</feature>
<evidence type="ECO:0000256" key="3">
    <source>
        <dbReference type="ARBA" id="ARBA00022692"/>
    </source>
</evidence>
<evidence type="ECO:0000256" key="5">
    <source>
        <dbReference type="ARBA" id="ARBA00023136"/>
    </source>
</evidence>
<comment type="caution">
    <text evidence="7">The sequence shown here is derived from an EMBL/GenBank/DDBJ whole genome shotgun (WGS) entry which is preliminary data.</text>
</comment>
<reference evidence="7" key="1">
    <citation type="submission" date="2023-06" db="EMBL/GenBank/DDBJ databases">
        <authorList>
            <person name="Delattre M."/>
        </authorList>
    </citation>
    <scope>NUCLEOTIDE SEQUENCE</scope>
    <source>
        <strain evidence="7">AF72</strain>
    </source>
</reference>
<comment type="subcellular location">
    <subcellularLocation>
        <location evidence="1">Membrane</location>
        <topology evidence="1">Multi-pass membrane protein</topology>
    </subcellularLocation>
</comment>
<dbReference type="PANTHER" id="PTHR23506:SF26">
    <property type="entry name" value="MFS-TYPE TRANSPORTER SLC18B1"/>
    <property type="match status" value="1"/>
</dbReference>
<dbReference type="GO" id="GO:0022857">
    <property type="term" value="F:transmembrane transporter activity"/>
    <property type="evidence" value="ECO:0007669"/>
    <property type="project" value="TreeGrafter"/>
</dbReference>
<organism evidence="7 8">
    <name type="scientific">Mesorhabditis spiculigera</name>
    <dbReference type="NCBI Taxonomy" id="96644"/>
    <lineage>
        <taxon>Eukaryota</taxon>
        <taxon>Metazoa</taxon>
        <taxon>Ecdysozoa</taxon>
        <taxon>Nematoda</taxon>
        <taxon>Chromadorea</taxon>
        <taxon>Rhabditida</taxon>
        <taxon>Rhabditina</taxon>
        <taxon>Rhabditomorpha</taxon>
        <taxon>Rhabditoidea</taxon>
        <taxon>Rhabditidae</taxon>
        <taxon>Mesorhabditinae</taxon>
        <taxon>Mesorhabditis</taxon>
    </lineage>
</organism>
<evidence type="ECO:0000256" key="6">
    <source>
        <dbReference type="SAM" id="MobiDB-lite"/>
    </source>
</evidence>
<protein>
    <submittedName>
        <fullName evidence="7">Uncharacterized protein</fullName>
    </submittedName>
</protein>
<evidence type="ECO:0000313" key="7">
    <source>
        <dbReference type="EMBL" id="CAJ0584264.1"/>
    </source>
</evidence>
<dbReference type="InterPro" id="IPR050930">
    <property type="entry name" value="MFS_Vesicular_Transporter"/>
</dbReference>
<gene>
    <name evidence="7" type="ORF">MSPICULIGERA_LOCUS22324</name>
</gene>
<keyword evidence="4" id="KW-1133">Transmembrane helix</keyword>
<dbReference type="AlphaFoldDB" id="A0AA36DAR2"/>
<dbReference type="PANTHER" id="PTHR23506">
    <property type="entry name" value="GH10249P"/>
    <property type="match status" value="1"/>
</dbReference>
<feature type="compositionally biased region" description="Basic and acidic residues" evidence="6">
    <location>
        <begin position="62"/>
        <end position="88"/>
    </location>
</feature>
<keyword evidence="3" id="KW-0812">Transmembrane</keyword>